<name>A0A3Q9UIW7_9ACTN</name>
<keyword evidence="2" id="KW-1133">Transmembrane helix</keyword>
<keyword evidence="2" id="KW-0472">Membrane</keyword>
<feature type="transmembrane region" description="Helical" evidence="2">
    <location>
        <begin position="59"/>
        <end position="78"/>
    </location>
</feature>
<reference evidence="4" key="1">
    <citation type="submission" date="2017-12" db="EMBL/GenBank/DDBJ databases">
        <title>Whole genome sequencing of Acidipropionibacterium jensenii strains JS279 and JS280.</title>
        <authorList>
            <person name="Deptula P."/>
            <person name="Laine P."/>
            <person name="Smolander O.-P."/>
            <person name="Paulin L."/>
            <person name="Auvinen P."/>
            <person name="Varmanen P."/>
        </authorList>
    </citation>
    <scope>NUCLEOTIDE SEQUENCE [LARGE SCALE GENOMIC DNA]</scope>
    <source>
        <strain evidence="4">JS280</strain>
    </source>
</reference>
<dbReference type="InterPro" id="IPR018929">
    <property type="entry name" value="DUF2510"/>
</dbReference>
<feature type="region of interest" description="Disordered" evidence="1">
    <location>
        <begin position="1"/>
        <end position="54"/>
    </location>
</feature>
<evidence type="ECO:0000313" key="3">
    <source>
        <dbReference type="EMBL" id="AZZ39851.1"/>
    </source>
</evidence>
<protein>
    <submittedName>
        <fullName evidence="3">DUF2510 domain-containing protein</fullName>
    </submittedName>
</protein>
<gene>
    <name evidence="3" type="ORF">C0Z10_08905</name>
</gene>
<dbReference type="EMBL" id="CP025570">
    <property type="protein sequence ID" value="AZZ39851.1"/>
    <property type="molecule type" value="Genomic_DNA"/>
</dbReference>
<evidence type="ECO:0000313" key="4">
    <source>
        <dbReference type="Proteomes" id="UP000285875"/>
    </source>
</evidence>
<evidence type="ECO:0000256" key="2">
    <source>
        <dbReference type="SAM" id="Phobius"/>
    </source>
</evidence>
<dbReference type="AlphaFoldDB" id="A0A3Q9UIW7"/>
<proteinExistence type="predicted"/>
<evidence type="ECO:0000256" key="1">
    <source>
        <dbReference type="SAM" id="MobiDB-lite"/>
    </source>
</evidence>
<dbReference type="Proteomes" id="UP000285875">
    <property type="component" value="Chromosome"/>
</dbReference>
<feature type="compositionally biased region" description="Polar residues" evidence="1">
    <location>
        <begin position="84"/>
        <end position="113"/>
    </location>
</feature>
<keyword evidence="2" id="KW-0812">Transmembrane</keyword>
<dbReference type="Pfam" id="PF10708">
    <property type="entry name" value="DUF2510"/>
    <property type="match status" value="1"/>
</dbReference>
<feature type="region of interest" description="Disordered" evidence="1">
    <location>
        <begin position="84"/>
        <end position="136"/>
    </location>
</feature>
<organism evidence="3 4">
    <name type="scientific">Acidipropionibacterium jensenii</name>
    <dbReference type="NCBI Taxonomy" id="1749"/>
    <lineage>
        <taxon>Bacteria</taxon>
        <taxon>Bacillati</taxon>
        <taxon>Actinomycetota</taxon>
        <taxon>Actinomycetes</taxon>
        <taxon>Propionibacteriales</taxon>
        <taxon>Propionibacteriaceae</taxon>
        <taxon>Acidipropionibacterium</taxon>
    </lineage>
</organism>
<sequence length="294" mass="31368">MAPPGWYPDPDGTPGRFRWFDGTDWTDQTADGSPGQAPDNPLRQTGDGPSRPGGGPVRAVLGALVVILILVLVGWLILRPDSGNSQMAQPDQNSSTPTVSSWNEKSSTPSAGSSVVKCPAGGSSPGSTTNDGRLRSGRISAARISDWADQTMSMPWVRNISSQTETVYVSSPTSWMSVSGVGQLAAADGFSDPRTAARMMTECFASSQYYSGYTGSKVVSQQEFDRNGHTGWWVRTEIYVSIPNLPQVRGDVVDVVVMDTGQSDFMGVYFNSATIGDSARQKLVDAARESIQVS</sequence>
<accession>A0A3Q9UIW7</accession>
<dbReference type="KEGG" id="aji:C0Z10_08905"/>